<dbReference type="SUPFAM" id="SSF81321">
    <property type="entry name" value="Family A G protein-coupled receptor-like"/>
    <property type="match status" value="1"/>
</dbReference>
<accession>D3T0F3</accession>
<evidence type="ECO:0000256" key="5">
    <source>
        <dbReference type="ARBA" id="ARBA00023136"/>
    </source>
</evidence>
<organism evidence="8 10">
    <name type="scientific">Natrialba magadii (strain ATCC 43099 / DSM 3394 / CCM 3739 / CIP 104546 / IAM 13178 / JCM 8861 / NBRC 102185 / NCIMB 2190 / MS3)</name>
    <name type="common">Natronobacterium magadii</name>
    <dbReference type="NCBI Taxonomy" id="547559"/>
    <lineage>
        <taxon>Archaea</taxon>
        <taxon>Methanobacteriati</taxon>
        <taxon>Methanobacteriota</taxon>
        <taxon>Stenosarchaea group</taxon>
        <taxon>Halobacteria</taxon>
        <taxon>Halobacteriales</taxon>
        <taxon>Natrialbaceae</taxon>
        <taxon>Natrialba</taxon>
    </lineage>
</organism>
<dbReference type="GeneID" id="8825738"/>
<evidence type="ECO:0000256" key="2">
    <source>
        <dbReference type="ARBA" id="ARBA00008130"/>
    </source>
</evidence>
<keyword evidence="4 7" id="KW-1133">Transmembrane helix</keyword>
<feature type="transmembrane region" description="Helical" evidence="7">
    <location>
        <begin position="73"/>
        <end position="93"/>
    </location>
</feature>
<reference evidence="10" key="1">
    <citation type="submission" date="2010-02" db="EMBL/GenBank/DDBJ databases">
        <title>Complete sequence of chromosome of Natrialba magadii ATCC 43099.</title>
        <authorList>
            <consortium name="US DOE Joint Genome Institute"/>
            <person name="Lucas S."/>
            <person name="Copeland A."/>
            <person name="Lapidus A."/>
            <person name="Cheng J.-F."/>
            <person name="Bruce D."/>
            <person name="Goodwin L."/>
            <person name="Pitluck S."/>
            <person name="Davenport K."/>
            <person name="Saunders E."/>
            <person name="Detter J.C."/>
            <person name="Han C."/>
            <person name="Tapia R."/>
            <person name="Land M."/>
            <person name="Hauser L."/>
            <person name="Kyrpides N."/>
            <person name="Mikhailova N."/>
            <person name="De Castro R.E."/>
            <person name="Maupin-Furlow J.A."/>
            <person name="Woyke T."/>
        </authorList>
    </citation>
    <scope>NUCLEOTIDE SEQUENCE [LARGE SCALE GENOMIC DNA]</scope>
    <source>
        <strain evidence="10">ATCC 43099 / DSM 3394 / CCM 3739 / CIP 104546 / IAM 13178 / JCM 8861 / NBRC 102185 / NCIMB 2190 / MS3</strain>
    </source>
</reference>
<dbReference type="RefSeq" id="WP_004267173.1">
    <property type="nucleotide sequence ID" value="NC_013922.1"/>
</dbReference>
<dbReference type="HOGENOM" id="CLU_093717_0_0_2"/>
<keyword evidence="5 7" id="KW-0472">Membrane</keyword>
<sequence>MIASETILTGSGLALLVGAGGFALGARALPAATRRFGYAVVLACAGMGVAYLLMAAGVLTVTTSGREESAVRFLGYSVAMTVGSVVIGALAGASTRRTGALVGGNLLAVWGTLGSWVFSGTGETVATVLILVSFLGVAVLLLGPMARTARTVHAERTLLYGKLRNLVLLAWASLIVLGAISAQTLGLTDAFVGQLAATYVDLVFLFGFGLLLFRNADALEYIGTAGDADTGSQSGDEPYASTGVSGR</sequence>
<reference evidence="8" key="4">
    <citation type="submission" date="2016-09" db="EMBL/GenBank/DDBJ databases">
        <authorList>
            <person name="Pfeiffer F."/>
        </authorList>
    </citation>
    <scope>NUCLEOTIDE SEQUENCE</scope>
    <source>
        <strain evidence="8">ATCC 43099</strain>
    </source>
</reference>
<feature type="transmembrane region" description="Helical" evidence="7">
    <location>
        <begin position="124"/>
        <end position="145"/>
    </location>
</feature>
<evidence type="ECO:0000313" key="11">
    <source>
        <dbReference type="Proteomes" id="UP000011543"/>
    </source>
</evidence>
<proteinExistence type="inferred from homology"/>
<dbReference type="eggNOG" id="arCOG02810">
    <property type="taxonomic scope" value="Archaea"/>
</dbReference>
<evidence type="ECO:0000256" key="7">
    <source>
        <dbReference type="SAM" id="Phobius"/>
    </source>
</evidence>
<dbReference type="Proteomes" id="UP000001879">
    <property type="component" value="Chromosome"/>
</dbReference>
<evidence type="ECO:0000256" key="4">
    <source>
        <dbReference type="ARBA" id="ARBA00022989"/>
    </source>
</evidence>
<dbReference type="AlphaFoldDB" id="D3T0F3"/>
<evidence type="ECO:0000313" key="10">
    <source>
        <dbReference type="Proteomes" id="UP000001879"/>
    </source>
</evidence>
<feature type="transmembrane region" description="Helical" evidence="7">
    <location>
        <begin position="6"/>
        <end position="24"/>
    </location>
</feature>
<dbReference type="SMART" id="SM01021">
    <property type="entry name" value="Bac_rhodopsin"/>
    <property type="match status" value="1"/>
</dbReference>
<dbReference type="PATRIC" id="fig|547559.17.peg.1160"/>
<dbReference type="Proteomes" id="UP000011543">
    <property type="component" value="Unassembled WGS sequence"/>
</dbReference>
<feature type="transmembrane region" description="Helical" evidence="7">
    <location>
        <begin position="191"/>
        <end position="213"/>
    </location>
</feature>
<protein>
    <submittedName>
        <fullName evidence="8 9">Rhodopsin</fullName>
    </submittedName>
</protein>
<evidence type="ECO:0000256" key="1">
    <source>
        <dbReference type="ARBA" id="ARBA00004141"/>
    </source>
</evidence>
<comment type="similarity">
    <text evidence="2">Belongs to the archaeal/bacterial/fungal opsin family.</text>
</comment>
<keyword evidence="10" id="KW-1185">Reference proteome</keyword>
<keyword evidence="3 7" id="KW-0812">Transmembrane</keyword>
<gene>
    <name evidence="8" type="ordered locus">Nmag_2879</name>
    <name evidence="9" type="ORF">C500_06005</name>
</gene>
<dbReference type="STRING" id="547559.Nmag_2879"/>
<evidence type="ECO:0000256" key="3">
    <source>
        <dbReference type="ARBA" id="ARBA00022692"/>
    </source>
</evidence>
<name>D3T0F3_NATMM</name>
<dbReference type="Pfam" id="PF01036">
    <property type="entry name" value="Bac_rhodopsin"/>
    <property type="match status" value="1"/>
</dbReference>
<dbReference type="GO" id="GO:0016020">
    <property type="term" value="C:membrane"/>
    <property type="evidence" value="ECO:0007669"/>
    <property type="project" value="UniProtKB-SubCell"/>
</dbReference>
<feature type="transmembrane region" description="Helical" evidence="7">
    <location>
        <begin position="36"/>
        <end position="61"/>
    </location>
</feature>
<dbReference type="EMBL" id="AOHS01000024">
    <property type="protein sequence ID" value="ELY31681.1"/>
    <property type="molecule type" value="Genomic_DNA"/>
</dbReference>
<evidence type="ECO:0000256" key="6">
    <source>
        <dbReference type="SAM" id="MobiDB-lite"/>
    </source>
</evidence>
<feature type="region of interest" description="Disordered" evidence="6">
    <location>
        <begin position="228"/>
        <end position="247"/>
    </location>
</feature>
<feature type="transmembrane region" description="Helical" evidence="7">
    <location>
        <begin position="166"/>
        <end position="185"/>
    </location>
</feature>
<reference evidence="8 10" key="2">
    <citation type="journal article" date="2012" name="BMC Genomics">
        <title>A comparative genomics perspective on the genetic content of the alkaliphilic haloarchaeon Natrialba magadii ATCC 43099T.</title>
        <authorList>
            <person name="Siddaramappa S."/>
            <person name="Challacombe J.F."/>
            <person name="Decastro R.E."/>
            <person name="Pfeiffer F."/>
            <person name="Sastre D.E."/>
            <person name="Gimenez M.I."/>
            <person name="Paggi R.A."/>
            <person name="Detter J.C."/>
            <person name="Davenport K.W."/>
            <person name="Goodwin L.A."/>
            <person name="Kyrpides N."/>
            <person name="Tapia R."/>
            <person name="Pitluck S."/>
            <person name="Lucas S."/>
            <person name="Woyke T."/>
            <person name="Maupin-Furlow J.A."/>
        </authorList>
    </citation>
    <scope>NUCLEOTIDE SEQUENCE [LARGE SCALE GENOMIC DNA]</scope>
    <source>
        <strain evidence="8">ATCC 43099</strain>
        <strain evidence="10">ATCC 43099 / DSM 3394 / CCM 3739 / CIP 104546 / IAM 13178 / JCM 8861 / NBRC 102185 / NCIMB 2190 / MS3</strain>
    </source>
</reference>
<dbReference type="Gene3D" id="1.20.1070.10">
    <property type="entry name" value="Rhodopsin 7-helix transmembrane proteins"/>
    <property type="match status" value="1"/>
</dbReference>
<dbReference type="EMBL" id="CP001932">
    <property type="protein sequence ID" value="ADD06432.1"/>
    <property type="molecule type" value="Genomic_DNA"/>
</dbReference>
<dbReference type="PaxDb" id="547559-Nmag_2879"/>
<dbReference type="InterPro" id="IPR001425">
    <property type="entry name" value="Arc/bac/fun_rhodopsins"/>
</dbReference>
<comment type="subcellular location">
    <subcellularLocation>
        <location evidence="1">Membrane</location>
        <topology evidence="1">Multi-pass membrane protein</topology>
    </subcellularLocation>
</comment>
<evidence type="ECO:0000313" key="9">
    <source>
        <dbReference type="EMBL" id="ELY31681.1"/>
    </source>
</evidence>
<dbReference type="OrthoDB" id="330248at2157"/>
<dbReference type="KEGG" id="nmg:Nmag_2879"/>
<evidence type="ECO:0000313" key="8">
    <source>
        <dbReference type="EMBL" id="ADD06432.1"/>
    </source>
</evidence>
<reference evidence="9 11" key="3">
    <citation type="journal article" date="2014" name="PLoS Genet.">
        <title>Phylogenetically driven sequencing of extremely halophilic archaea reveals strategies for static and dynamic osmo-response.</title>
        <authorList>
            <person name="Becker E.A."/>
            <person name="Seitzer P.M."/>
            <person name="Tritt A."/>
            <person name="Larsen D."/>
            <person name="Krusor M."/>
            <person name="Yao A.I."/>
            <person name="Wu D."/>
            <person name="Madern D."/>
            <person name="Eisen J.A."/>
            <person name="Darling A.E."/>
            <person name="Facciotti M.T."/>
        </authorList>
    </citation>
    <scope>NUCLEOTIDE SEQUENCE [LARGE SCALE GENOMIC DNA]</scope>
    <source>
        <strain evidence="11">ATCC 43099 / DSM 3394 / CCM 3739 / CIP 104546 / IAM 13178 / JCM 8861 / NBRC 102185 / NCIMB 2190 / MS3</strain>
        <strain evidence="9">MS-3</strain>
    </source>
</reference>